<feature type="transmembrane region" description="Helical" evidence="9">
    <location>
        <begin position="570"/>
        <end position="587"/>
    </location>
</feature>
<evidence type="ECO:0000256" key="5">
    <source>
        <dbReference type="ARBA" id="ARBA00022989"/>
    </source>
</evidence>
<evidence type="ECO:0000256" key="6">
    <source>
        <dbReference type="ARBA" id="ARBA00023136"/>
    </source>
</evidence>
<keyword evidence="6 9" id="KW-0472">Membrane</keyword>
<evidence type="ECO:0000259" key="14">
    <source>
        <dbReference type="Pfam" id="PF21088"/>
    </source>
</evidence>
<feature type="domain" description="Mechanosensitive ion channel MscS" evidence="10">
    <location>
        <begin position="1010"/>
        <end position="1075"/>
    </location>
</feature>
<dbReference type="Gene3D" id="2.30.30.60">
    <property type="match status" value="1"/>
</dbReference>
<dbReference type="InterPro" id="IPR025692">
    <property type="entry name" value="MscS_IM_dom1"/>
</dbReference>
<feature type="coiled-coil region" evidence="7">
    <location>
        <begin position="292"/>
        <end position="374"/>
    </location>
</feature>
<dbReference type="PANTHER" id="PTHR30347:SF1">
    <property type="entry name" value="MECHANOSENSITIVE CHANNEL MSCK"/>
    <property type="match status" value="1"/>
</dbReference>
<dbReference type="AlphaFoldDB" id="A0A517N2H3"/>
<organism evidence="15 16">
    <name type="scientific">Adhaeretor mobilis</name>
    <dbReference type="NCBI Taxonomy" id="1930276"/>
    <lineage>
        <taxon>Bacteria</taxon>
        <taxon>Pseudomonadati</taxon>
        <taxon>Planctomycetota</taxon>
        <taxon>Planctomycetia</taxon>
        <taxon>Pirellulales</taxon>
        <taxon>Lacipirellulaceae</taxon>
        <taxon>Adhaeretor</taxon>
    </lineage>
</organism>
<evidence type="ECO:0000256" key="7">
    <source>
        <dbReference type="SAM" id="Coils"/>
    </source>
</evidence>
<dbReference type="Gene3D" id="3.30.70.100">
    <property type="match status" value="1"/>
</dbReference>
<dbReference type="InterPro" id="IPR010920">
    <property type="entry name" value="LSM_dom_sf"/>
</dbReference>
<evidence type="ECO:0000256" key="9">
    <source>
        <dbReference type="SAM" id="Phobius"/>
    </source>
</evidence>
<evidence type="ECO:0000313" key="15">
    <source>
        <dbReference type="EMBL" id="QDT01334.1"/>
    </source>
</evidence>
<dbReference type="OrthoDB" id="9809206at2"/>
<evidence type="ECO:0000313" key="16">
    <source>
        <dbReference type="Proteomes" id="UP000319852"/>
    </source>
</evidence>
<dbReference type="InterPro" id="IPR011014">
    <property type="entry name" value="MscS_channel_TM-2"/>
</dbReference>
<dbReference type="GO" id="GO:0005886">
    <property type="term" value="C:plasma membrane"/>
    <property type="evidence" value="ECO:0007669"/>
    <property type="project" value="UniProtKB-SubCell"/>
</dbReference>
<feature type="domain" description="Mechanosensitive ion channel transmembrane helices 2/3" evidence="14">
    <location>
        <begin position="970"/>
        <end position="1008"/>
    </location>
</feature>
<protein>
    <submittedName>
        <fullName evidence="15">Miniconductance mechanosensitive channel MscM</fullName>
    </submittedName>
</protein>
<keyword evidence="3" id="KW-1003">Cell membrane</keyword>
<dbReference type="SUPFAM" id="SSF82861">
    <property type="entry name" value="Mechanosensitive channel protein MscS (YggB), transmembrane region"/>
    <property type="match status" value="1"/>
</dbReference>
<comment type="subcellular location">
    <subcellularLocation>
        <location evidence="1">Cell membrane</location>
        <topology evidence="1">Multi-pass membrane protein</topology>
    </subcellularLocation>
</comment>
<dbReference type="EMBL" id="CP036263">
    <property type="protein sequence ID" value="QDT01334.1"/>
    <property type="molecule type" value="Genomic_DNA"/>
</dbReference>
<feature type="transmembrane region" description="Helical" evidence="9">
    <location>
        <begin position="920"/>
        <end position="940"/>
    </location>
</feature>
<evidence type="ECO:0000256" key="1">
    <source>
        <dbReference type="ARBA" id="ARBA00004651"/>
    </source>
</evidence>
<feature type="coiled-coil region" evidence="7">
    <location>
        <begin position="137"/>
        <end position="236"/>
    </location>
</feature>
<feature type="compositionally biased region" description="Polar residues" evidence="8">
    <location>
        <begin position="56"/>
        <end position="67"/>
    </location>
</feature>
<feature type="domain" description="Mechanosensitive ion channel inner membrane" evidence="11">
    <location>
        <begin position="574"/>
        <end position="909"/>
    </location>
</feature>
<dbReference type="InterPro" id="IPR011066">
    <property type="entry name" value="MscS_channel_C_sf"/>
</dbReference>
<evidence type="ECO:0000256" key="4">
    <source>
        <dbReference type="ARBA" id="ARBA00022692"/>
    </source>
</evidence>
<dbReference type="InterPro" id="IPR006685">
    <property type="entry name" value="MscS_channel_2nd"/>
</dbReference>
<dbReference type="Pfam" id="PF12794">
    <property type="entry name" value="MscS_TM"/>
    <property type="match status" value="1"/>
</dbReference>
<dbReference type="RefSeq" id="WP_145063445.1">
    <property type="nucleotide sequence ID" value="NZ_CP036263.1"/>
</dbReference>
<dbReference type="InterPro" id="IPR049278">
    <property type="entry name" value="MS_channel_C"/>
</dbReference>
<feature type="transmembrane region" description="Helical" evidence="9">
    <location>
        <begin position="799"/>
        <end position="819"/>
    </location>
</feature>
<sequence>MLCFPKKLLLPLPLMGLLLLLGLSAEPILSQPAQAQQAINQLREPARPNRYEPASNAASSQENTNQEADSKEAPTTESTDKNSTAEETSPIVATPTGVSREAIQRRLEALESAGLDETEKRRATEAYQSALESLSIAEKQQEELQSLTEKFDRLPENIKKYRQELADPLPANPSIDPQADVAELERQATELEQTVKQTTESLAKYQAEPAIRTTRLAELPSLIADAKSELAELQEQTKATPVPADSTGASNLSLAKSLAGQARLQALQATLAVMEKQQQLYSTGGESLKLRQDLISRELAAQEKRLAKLREVINNRRQADATAQAANAARDAEKKRLPPIAALAKRNAELADLRKDASERIGKLTKEREEIAERNLTLKTEFERSQQRAEGTGLSEGMGQLLRQQQADLPDLQNVKRRSATRSQQAADVVFKQYELNDMRSDLSALDIEEQVEKVIAQLPKNYQTGKARERAEQEIRELLEAERKYLDDLIEDYDTYSLNLMQLGAEEATLIKRTEDYAAFIAKRVLWIRSCFPLASADVRPAVDASAWSLDPHHWSDAVTTLALSAREHPYQIGLLCLAMIVVLGAQRRSRRILREIGTQAAKGSCTNSFITVRAIWLTTTVALPWPVLMWFSGWWMDRPLQESEFVRSLSHGLRFTANCLFLLEFVRQLCRSGGLADAHFQWPSACLVQARRSLRWLTWGALPLVLWLVGLEVQNVEPLWSSSLGRVLFIIVMLLLSAVLRRVLLVRGSPLLLTMKQSGKTWLSLLHYLWGPLLVILPVLLAVLAGLGYYYTAQHMAVRLLQTVGVILGLLVVGGTLRRWILINRRKLAKESARKRREAQREQQQLAAAADTSTTSATPIQEIAEEVVDLKALGAQTDKLVHTVLMAIGAVIAVLIWQEMLSAVAFITEKPIFLTKGGTTWGQLLGFGLLVTVTWVAVRDLPALLDFAVLQHLPMDGGSRYAFTAICRYAILAVGIVAAFGALGFHWDSIQWLVAAMGVGLGFGMQEIFANFISGIILLFERPIRVGDIITLGDRTGVVNRIRMRATTIVDWDRKEYIVPNKDLITERLLNWTLTDHTNRIVIEVGVAYGSDTELACQLLREAAHEHPLILDEPAPVTTFDRFGDSALNLVLRCYLPNLDNRLDTIHRLHTMVDKKFRDAGLEIAFPQTDLHVRSVPKSVERLARREAEAETVASNGASNGST</sequence>
<feature type="transmembrane region" description="Helical" evidence="9">
    <location>
        <begin position="767"/>
        <end position="793"/>
    </location>
</feature>
<reference evidence="15 16" key="1">
    <citation type="submission" date="2019-02" db="EMBL/GenBank/DDBJ databases">
        <title>Deep-cultivation of Planctomycetes and their phenomic and genomic characterization uncovers novel biology.</title>
        <authorList>
            <person name="Wiegand S."/>
            <person name="Jogler M."/>
            <person name="Boedeker C."/>
            <person name="Pinto D."/>
            <person name="Vollmers J."/>
            <person name="Rivas-Marin E."/>
            <person name="Kohn T."/>
            <person name="Peeters S.H."/>
            <person name="Heuer A."/>
            <person name="Rast P."/>
            <person name="Oberbeckmann S."/>
            <person name="Bunk B."/>
            <person name="Jeske O."/>
            <person name="Meyerdierks A."/>
            <person name="Storesund J.E."/>
            <person name="Kallscheuer N."/>
            <person name="Luecker S."/>
            <person name="Lage O.M."/>
            <person name="Pohl T."/>
            <person name="Merkel B.J."/>
            <person name="Hornburger P."/>
            <person name="Mueller R.-W."/>
            <person name="Bruemmer F."/>
            <person name="Labrenz M."/>
            <person name="Spormann A.M."/>
            <person name="Op den Camp H."/>
            <person name="Overmann J."/>
            <person name="Amann R."/>
            <person name="Jetten M.S.M."/>
            <person name="Mascher T."/>
            <person name="Medema M.H."/>
            <person name="Devos D.P."/>
            <person name="Kaster A.-K."/>
            <person name="Ovreas L."/>
            <person name="Rohde M."/>
            <person name="Galperin M.Y."/>
            <person name="Jogler C."/>
        </authorList>
    </citation>
    <scope>NUCLEOTIDE SEQUENCE [LARGE SCALE GENOMIC DNA]</scope>
    <source>
        <strain evidence="15 16">HG15A2</strain>
    </source>
</reference>
<keyword evidence="5 9" id="KW-1133">Transmembrane helix</keyword>
<evidence type="ECO:0000259" key="13">
    <source>
        <dbReference type="Pfam" id="PF21082"/>
    </source>
</evidence>
<keyword evidence="16" id="KW-1185">Reference proteome</keyword>
<dbReference type="Proteomes" id="UP000319852">
    <property type="component" value="Chromosome"/>
</dbReference>
<dbReference type="Pfam" id="PF21082">
    <property type="entry name" value="MS_channel_3rd"/>
    <property type="match status" value="1"/>
</dbReference>
<dbReference type="KEGG" id="amob:HG15A2_46760"/>
<name>A0A517N2H3_9BACT</name>
<evidence type="ECO:0000256" key="8">
    <source>
        <dbReference type="SAM" id="MobiDB-lite"/>
    </source>
</evidence>
<keyword evidence="7" id="KW-0175">Coiled coil</keyword>
<evidence type="ECO:0000259" key="10">
    <source>
        <dbReference type="Pfam" id="PF00924"/>
    </source>
</evidence>
<feature type="transmembrane region" description="Helical" evidence="9">
    <location>
        <begin position="995"/>
        <end position="1022"/>
    </location>
</feature>
<dbReference type="Pfam" id="PF00924">
    <property type="entry name" value="MS_channel_2nd"/>
    <property type="match status" value="1"/>
</dbReference>
<gene>
    <name evidence="15" type="primary">mscM</name>
    <name evidence="15" type="ORF">HG15A2_46760</name>
</gene>
<evidence type="ECO:0000256" key="3">
    <source>
        <dbReference type="ARBA" id="ARBA00022475"/>
    </source>
</evidence>
<dbReference type="Pfam" id="PF21088">
    <property type="entry name" value="MS_channel_1st"/>
    <property type="match status" value="1"/>
</dbReference>
<evidence type="ECO:0000259" key="11">
    <source>
        <dbReference type="Pfam" id="PF12794"/>
    </source>
</evidence>
<dbReference type="Pfam" id="PF12795">
    <property type="entry name" value="MscS_porin"/>
    <property type="match status" value="1"/>
</dbReference>
<dbReference type="InterPro" id="IPR023408">
    <property type="entry name" value="MscS_beta-dom_sf"/>
</dbReference>
<dbReference type="InterPro" id="IPR024393">
    <property type="entry name" value="MscS_porin"/>
</dbReference>
<dbReference type="Gene3D" id="1.10.287.1260">
    <property type="match status" value="1"/>
</dbReference>
<evidence type="ECO:0000256" key="2">
    <source>
        <dbReference type="ARBA" id="ARBA00008017"/>
    </source>
</evidence>
<feature type="region of interest" description="Disordered" evidence="8">
    <location>
        <begin position="46"/>
        <end position="100"/>
    </location>
</feature>
<dbReference type="InterPro" id="IPR049142">
    <property type="entry name" value="MS_channel_1st"/>
</dbReference>
<dbReference type="SUPFAM" id="SSF50182">
    <property type="entry name" value="Sm-like ribonucleoproteins"/>
    <property type="match status" value="1"/>
</dbReference>
<dbReference type="PANTHER" id="PTHR30347">
    <property type="entry name" value="POTASSIUM CHANNEL RELATED"/>
    <property type="match status" value="1"/>
</dbReference>
<feature type="domain" description="Mechanosensitive ion channel MscS C-terminal" evidence="13">
    <location>
        <begin position="1083"/>
        <end position="1166"/>
    </location>
</feature>
<dbReference type="InterPro" id="IPR052702">
    <property type="entry name" value="MscS-like_channel"/>
</dbReference>
<evidence type="ECO:0000259" key="12">
    <source>
        <dbReference type="Pfam" id="PF12795"/>
    </source>
</evidence>
<keyword evidence="4 9" id="KW-0812">Transmembrane</keyword>
<dbReference type="SUPFAM" id="SSF82689">
    <property type="entry name" value="Mechanosensitive channel protein MscS (YggB), C-terminal domain"/>
    <property type="match status" value="1"/>
</dbReference>
<feature type="transmembrane region" description="Helical" evidence="9">
    <location>
        <begin position="725"/>
        <end position="746"/>
    </location>
</feature>
<feature type="transmembrane region" description="Helical" evidence="9">
    <location>
        <begin position="616"/>
        <end position="638"/>
    </location>
</feature>
<dbReference type="GO" id="GO:0008381">
    <property type="term" value="F:mechanosensitive monoatomic ion channel activity"/>
    <property type="evidence" value="ECO:0007669"/>
    <property type="project" value="UniProtKB-ARBA"/>
</dbReference>
<proteinExistence type="inferred from homology"/>
<feature type="compositionally biased region" description="Basic and acidic residues" evidence="8">
    <location>
        <begin position="68"/>
        <end position="84"/>
    </location>
</feature>
<accession>A0A517N2H3</accession>
<feature type="domain" description="Mechanosensitive ion channel MscS porin" evidence="12">
    <location>
        <begin position="107"/>
        <end position="339"/>
    </location>
</feature>
<comment type="similarity">
    <text evidence="2">Belongs to the MscS (TC 1.A.23) family.</text>
</comment>
<feature type="transmembrane region" description="Helical" evidence="9">
    <location>
        <begin position="882"/>
        <end position="900"/>
    </location>
</feature>
<feature type="transmembrane region" description="Helical" evidence="9">
    <location>
        <begin position="971"/>
        <end position="989"/>
    </location>
</feature>